<accession>A0A0F9GFV2</accession>
<keyword evidence="3" id="KW-0479">Metal-binding</keyword>
<evidence type="ECO:0000313" key="8">
    <source>
        <dbReference type="EMBL" id="KKL97709.1"/>
    </source>
</evidence>
<evidence type="ECO:0000256" key="4">
    <source>
        <dbReference type="ARBA" id="ARBA00023004"/>
    </source>
</evidence>
<dbReference type="SFLD" id="SFLDS00029">
    <property type="entry name" value="Radical_SAM"/>
    <property type="match status" value="1"/>
</dbReference>
<dbReference type="InterPro" id="IPR023404">
    <property type="entry name" value="rSAM_horseshoe"/>
</dbReference>
<feature type="domain" description="Radical SAM core" evidence="7">
    <location>
        <begin position="183"/>
        <end position="417"/>
    </location>
</feature>
<dbReference type="InterPro" id="IPR007197">
    <property type="entry name" value="rSAM"/>
</dbReference>
<dbReference type="PROSITE" id="PS51918">
    <property type="entry name" value="RADICAL_SAM"/>
    <property type="match status" value="1"/>
</dbReference>
<keyword evidence="5" id="KW-0411">Iron-sulfur</keyword>
<evidence type="ECO:0000256" key="1">
    <source>
        <dbReference type="ARBA" id="ARBA00001966"/>
    </source>
</evidence>
<proteinExistence type="predicted"/>
<dbReference type="InterPro" id="IPR006638">
    <property type="entry name" value="Elp3/MiaA/NifB-like_rSAM"/>
</dbReference>
<dbReference type="SFLD" id="SFLDG01123">
    <property type="entry name" value="methyltransferase_(Class_B)"/>
    <property type="match status" value="1"/>
</dbReference>
<dbReference type="InterPro" id="IPR036724">
    <property type="entry name" value="Cobalamin-bd_sf"/>
</dbReference>
<dbReference type="Gene3D" id="3.80.30.20">
    <property type="entry name" value="tm_1862 like domain"/>
    <property type="match status" value="1"/>
</dbReference>
<evidence type="ECO:0000256" key="2">
    <source>
        <dbReference type="ARBA" id="ARBA00022691"/>
    </source>
</evidence>
<dbReference type="Pfam" id="PF04055">
    <property type="entry name" value="Radical_SAM"/>
    <property type="match status" value="1"/>
</dbReference>
<dbReference type="InterPro" id="IPR034466">
    <property type="entry name" value="Methyltransferase_Class_B"/>
</dbReference>
<organism evidence="8">
    <name type="scientific">marine sediment metagenome</name>
    <dbReference type="NCBI Taxonomy" id="412755"/>
    <lineage>
        <taxon>unclassified sequences</taxon>
        <taxon>metagenomes</taxon>
        <taxon>ecological metagenomes</taxon>
    </lineage>
</organism>
<dbReference type="PANTHER" id="PTHR43409">
    <property type="entry name" value="ANAEROBIC MAGNESIUM-PROTOPORPHYRIN IX MONOMETHYL ESTER CYCLASE-RELATED"/>
    <property type="match status" value="1"/>
</dbReference>
<dbReference type="GO" id="GO:0051539">
    <property type="term" value="F:4 iron, 4 sulfur cluster binding"/>
    <property type="evidence" value="ECO:0007669"/>
    <property type="project" value="UniProtKB-KW"/>
</dbReference>
<dbReference type="InterPro" id="IPR006158">
    <property type="entry name" value="Cobalamin-bd"/>
</dbReference>
<dbReference type="CDD" id="cd02068">
    <property type="entry name" value="radical_SAM_B12_BD"/>
    <property type="match status" value="1"/>
</dbReference>
<name>A0A0F9GFV2_9ZZZZ</name>
<keyword evidence="4" id="KW-0408">Iron</keyword>
<dbReference type="AlphaFoldDB" id="A0A0F9GFV2"/>
<dbReference type="Gene3D" id="3.40.50.280">
    <property type="entry name" value="Cobalamin-binding domain"/>
    <property type="match status" value="1"/>
</dbReference>
<dbReference type="CDD" id="cd01335">
    <property type="entry name" value="Radical_SAM"/>
    <property type="match status" value="1"/>
</dbReference>
<dbReference type="InterPro" id="IPR051198">
    <property type="entry name" value="BchE-like"/>
</dbReference>
<keyword evidence="2" id="KW-0949">S-adenosyl-L-methionine</keyword>
<evidence type="ECO:0000256" key="3">
    <source>
        <dbReference type="ARBA" id="ARBA00022723"/>
    </source>
</evidence>
<sequence>MGLSRLNVLFVFPNIDGTYEESYAFGLAAIVSITKENGYNPKVVYVNTRSEYQDVLNEIATFKPQVVGFSSVSSQFNFVNELSAIIKKNDPHIITVCGGVHSTINPACIMESKDLDGVFVGEADHAFIEFLEKVENKCDYKDTDNFAYSENGKLVVNKLKPLITNLDILPFPDKELSPYKEYVERSNFSPFYFTRGCPYLCSYCSNHAIAETYGLQRNSPRYRSPALCVSEIEEVINKIPTKLIYIGDDTFGLNRKWRKEFLAEYKSRISIEFICLLRVDVVSEEFIQDLKEAGCCRIQFGIESGNDYVRKDIMRRKMSNKQIIKAFGIVHRYGIKTNAINIIGVPGETEEMIWDTIKLNRRIKPSSSGVNIFYPYKGTKLGDKCFKEGLVNEKLYYSFSKERRETVLNYPKEFKERLIYYHQNWQCLVYPLNMKYRLKRLLM</sequence>
<dbReference type="EMBL" id="LAZR01018103">
    <property type="protein sequence ID" value="KKL97709.1"/>
    <property type="molecule type" value="Genomic_DNA"/>
</dbReference>
<dbReference type="InterPro" id="IPR058240">
    <property type="entry name" value="rSAM_sf"/>
</dbReference>
<dbReference type="GO" id="GO:0046872">
    <property type="term" value="F:metal ion binding"/>
    <property type="evidence" value="ECO:0007669"/>
    <property type="project" value="UniProtKB-KW"/>
</dbReference>
<comment type="cofactor">
    <cofactor evidence="1">
        <name>[4Fe-4S] cluster</name>
        <dbReference type="ChEBI" id="CHEBI:49883"/>
    </cofactor>
</comment>
<feature type="non-terminal residue" evidence="8">
    <location>
        <position position="443"/>
    </location>
</feature>
<evidence type="ECO:0000256" key="5">
    <source>
        <dbReference type="ARBA" id="ARBA00023014"/>
    </source>
</evidence>
<dbReference type="SUPFAM" id="SSF102114">
    <property type="entry name" value="Radical SAM enzymes"/>
    <property type="match status" value="1"/>
</dbReference>
<protein>
    <submittedName>
        <fullName evidence="8">Uncharacterized protein</fullName>
    </submittedName>
</protein>
<dbReference type="SFLD" id="SFLDG01082">
    <property type="entry name" value="B12-binding_domain_containing"/>
    <property type="match status" value="1"/>
</dbReference>
<dbReference type="GO" id="GO:0031419">
    <property type="term" value="F:cobalamin binding"/>
    <property type="evidence" value="ECO:0007669"/>
    <property type="project" value="InterPro"/>
</dbReference>
<evidence type="ECO:0000259" key="7">
    <source>
        <dbReference type="PROSITE" id="PS51918"/>
    </source>
</evidence>
<comment type="caution">
    <text evidence="8">The sequence shown here is derived from an EMBL/GenBank/DDBJ whole genome shotgun (WGS) entry which is preliminary data.</text>
</comment>
<feature type="domain" description="B12-binding" evidence="6">
    <location>
        <begin position="5"/>
        <end position="141"/>
    </location>
</feature>
<evidence type="ECO:0000259" key="6">
    <source>
        <dbReference type="PROSITE" id="PS51332"/>
    </source>
</evidence>
<dbReference type="PROSITE" id="PS51332">
    <property type="entry name" value="B12_BINDING"/>
    <property type="match status" value="1"/>
</dbReference>
<dbReference type="SUPFAM" id="SSF52242">
    <property type="entry name" value="Cobalamin (vitamin B12)-binding domain"/>
    <property type="match status" value="1"/>
</dbReference>
<dbReference type="GO" id="GO:0003824">
    <property type="term" value="F:catalytic activity"/>
    <property type="evidence" value="ECO:0007669"/>
    <property type="project" value="InterPro"/>
</dbReference>
<gene>
    <name evidence="8" type="ORF">LCGC14_1831730</name>
</gene>
<dbReference type="Pfam" id="PF02310">
    <property type="entry name" value="B12-binding"/>
    <property type="match status" value="1"/>
</dbReference>
<dbReference type="SMART" id="SM00729">
    <property type="entry name" value="Elp3"/>
    <property type="match status" value="1"/>
</dbReference>
<reference evidence="8" key="1">
    <citation type="journal article" date="2015" name="Nature">
        <title>Complex archaea that bridge the gap between prokaryotes and eukaryotes.</title>
        <authorList>
            <person name="Spang A."/>
            <person name="Saw J.H."/>
            <person name="Jorgensen S.L."/>
            <person name="Zaremba-Niedzwiedzka K."/>
            <person name="Martijn J."/>
            <person name="Lind A.E."/>
            <person name="van Eijk R."/>
            <person name="Schleper C."/>
            <person name="Guy L."/>
            <person name="Ettema T.J."/>
        </authorList>
    </citation>
    <scope>NUCLEOTIDE SEQUENCE</scope>
</reference>